<evidence type="ECO:0000256" key="1">
    <source>
        <dbReference type="SAM" id="MobiDB-lite"/>
    </source>
</evidence>
<dbReference type="AlphaFoldDB" id="A0A9D5B0G7"/>
<protein>
    <recommendedName>
        <fullName evidence="2">PWWP domain-containing protein</fullName>
    </recommendedName>
</protein>
<gene>
    <name evidence="3" type="ORF">KIW84_031546</name>
</gene>
<feature type="domain" description="PWWP" evidence="2">
    <location>
        <begin position="168"/>
        <end position="226"/>
    </location>
</feature>
<evidence type="ECO:0000313" key="3">
    <source>
        <dbReference type="EMBL" id="KAI5425766.1"/>
    </source>
</evidence>
<accession>A0A9D5B0G7</accession>
<dbReference type="InterPro" id="IPR000313">
    <property type="entry name" value="PWWP_dom"/>
</dbReference>
<dbReference type="CDD" id="cd05162">
    <property type="entry name" value="PWWP"/>
    <property type="match status" value="1"/>
</dbReference>
<dbReference type="PANTHER" id="PTHR10688:SF14">
    <property type="entry name" value="PWWP DOMAIN-CONTAINING PROTEIN"/>
    <property type="match status" value="1"/>
</dbReference>
<proteinExistence type="predicted"/>
<feature type="compositionally biased region" description="Basic residues" evidence="1">
    <location>
        <begin position="293"/>
        <end position="302"/>
    </location>
</feature>
<name>A0A9D5B0G7_PEA</name>
<feature type="compositionally biased region" description="Polar residues" evidence="1">
    <location>
        <begin position="275"/>
        <end position="288"/>
    </location>
</feature>
<dbReference type="Proteomes" id="UP001058974">
    <property type="component" value="Chromosome 3"/>
</dbReference>
<dbReference type="Gramene" id="Psat03G0154600-T1">
    <property type="protein sequence ID" value="KAI5425766.1"/>
    <property type="gene ID" value="KIW84_031546"/>
</dbReference>
<feature type="region of interest" description="Disordered" evidence="1">
    <location>
        <begin position="33"/>
        <end position="55"/>
    </location>
</feature>
<organism evidence="3 4">
    <name type="scientific">Pisum sativum</name>
    <name type="common">Garden pea</name>
    <name type="synonym">Lathyrus oleraceus</name>
    <dbReference type="NCBI Taxonomy" id="3888"/>
    <lineage>
        <taxon>Eukaryota</taxon>
        <taxon>Viridiplantae</taxon>
        <taxon>Streptophyta</taxon>
        <taxon>Embryophyta</taxon>
        <taxon>Tracheophyta</taxon>
        <taxon>Spermatophyta</taxon>
        <taxon>Magnoliopsida</taxon>
        <taxon>eudicotyledons</taxon>
        <taxon>Gunneridae</taxon>
        <taxon>Pentapetalae</taxon>
        <taxon>rosids</taxon>
        <taxon>fabids</taxon>
        <taxon>Fabales</taxon>
        <taxon>Fabaceae</taxon>
        <taxon>Papilionoideae</taxon>
        <taxon>50 kb inversion clade</taxon>
        <taxon>NPAAA clade</taxon>
        <taxon>Hologalegina</taxon>
        <taxon>IRL clade</taxon>
        <taxon>Fabeae</taxon>
        <taxon>Lathyrus</taxon>
    </lineage>
</organism>
<keyword evidence="4" id="KW-1185">Reference proteome</keyword>
<evidence type="ECO:0000313" key="4">
    <source>
        <dbReference type="Proteomes" id="UP001058974"/>
    </source>
</evidence>
<dbReference type="SUPFAM" id="SSF63748">
    <property type="entry name" value="Tudor/PWWP/MBT"/>
    <property type="match status" value="1"/>
</dbReference>
<feature type="compositionally biased region" description="Polar residues" evidence="1">
    <location>
        <begin position="257"/>
        <end position="267"/>
    </location>
</feature>
<dbReference type="EMBL" id="JAMSHJ010000003">
    <property type="protein sequence ID" value="KAI5425766.1"/>
    <property type="molecule type" value="Genomic_DNA"/>
</dbReference>
<feature type="region of interest" description="Disordered" evidence="1">
    <location>
        <begin position="257"/>
        <end position="302"/>
    </location>
</feature>
<reference evidence="3 4" key="1">
    <citation type="journal article" date="2022" name="Nat. Genet.">
        <title>Improved pea reference genome and pan-genome highlight genomic features and evolutionary characteristics.</title>
        <authorList>
            <person name="Yang T."/>
            <person name="Liu R."/>
            <person name="Luo Y."/>
            <person name="Hu S."/>
            <person name="Wang D."/>
            <person name="Wang C."/>
            <person name="Pandey M.K."/>
            <person name="Ge S."/>
            <person name="Xu Q."/>
            <person name="Li N."/>
            <person name="Li G."/>
            <person name="Huang Y."/>
            <person name="Saxena R.K."/>
            <person name="Ji Y."/>
            <person name="Li M."/>
            <person name="Yan X."/>
            <person name="He Y."/>
            <person name="Liu Y."/>
            <person name="Wang X."/>
            <person name="Xiang C."/>
            <person name="Varshney R.K."/>
            <person name="Ding H."/>
            <person name="Gao S."/>
            <person name="Zong X."/>
        </authorList>
    </citation>
    <scope>NUCLEOTIDE SEQUENCE [LARGE SCALE GENOMIC DNA]</scope>
    <source>
        <strain evidence="3 4">cv. Zhongwan 6</strain>
    </source>
</reference>
<dbReference type="PANTHER" id="PTHR10688">
    <property type="entry name" value="PWWP DOMAIN-CONTAINING PROTEIN"/>
    <property type="match status" value="1"/>
</dbReference>
<comment type="caution">
    <text evidence="3">The sequence shown here is derived from an EMBL/GenBank/DDBJ whole genome shotgun (WGS) entry which is preliminary data.</text>
</comment>
<dbReference type="PROSITE" id="PS50812">
    <property type="entry name" value="PWWP"/>
    <property type="match status" value="1"/>
</dbReference>
<dbReference type="Pfam" id="PF00855">
    <property type="entry name" value="PWWP"/>
    <property type="match status" value="1"/>
</dbReference>
<dbReference type="InterPro" id="IPR052657">
    <property type="entry name" value="PDP_family_Arabidopsis"/>
</dbReference>
<dbReference type="Gene3D" id="2.30.30.140">
    <property type="match status" value="1"/>
</dbReference>
<sequence length="337" mass="38351">MVLEFRYIQILLQTHFRVSFLFLPTTMAKKKMKTPIDRVPKHSQQPRSSPPKRRTDFSFFNRAPPSFSNFAIDSSPGSSSDEVRLSNVTASSSLERRMMVKQFYKEALVRCSKYQEGRPVCSSESFDVSVAELDSVDLCGNRDACIKMPESTPRESSVSDNSSPAVTPGNVIWARTTCKMWWPAEVMEERCALSDCVTDGHVLVQFYGNHPSAWIDPATDISIFEDSFEERSNNPSNDFQVALKQALQRKIQLSSCQNLSPDTSAHSTQHDRSSGKYTSPSSSRTINEFQERRRGKRERKPKLHFDEVSYPIKTEKKDRRLKIMRYLGLAPPVGSPF</sequence>
<evidence type="ECO:0000259" key="2">
    <source>
        <dbReference type="PROSITE" id="PS50812"/>
    </source>
</evidence>